<dbReference type="PATRIC" id="fig|1758689.4.peg.739"/>
<accession>A0A1B1N9I7</accession>
<evidence type="ECO:0000256" key="8">
    <source>
        <dbReference type="SAM" id="MobiDB-lite"/>
    </source>
</evidence>
<feature type="transmembrane region" description="Helical" evidence="9">
    <location>
        <begin position="63"/>
        <end position="84"/>
    </location>
</feature>
<keyword evidence="5 9" id="KW-0812">Transmembrane</keyword>
<keyword evidence="6 9" id="KW-1133">Transmembrane helix</keyword>
<dbReference type="AlphaFoldDB" id="A0A1B1N9I7"/>
<feature type="transmembrane region" description="Helical" evidence="9">
    <location>
        <begin position="202"/>
        <end position="228"/>
    </location>
</feature>
<protein>
    <submittedName>
        <fullName evidence="10">Membrane protein</fullName>
    </submittedName>
</protein>
<dbReference type="PANTHER" id="PTHR21716">
    <property type="entry name" value="TRANSMEMBRANE PROTEIN"/>
    <property type="match status" value="1"/>
</dbReference>
<evidence type="ECO:0000256" key="6">
    <source>
        <dbReference type="ARBA" id="ARBA00022989"/>
    </source>
</evidence>
<evidence type="ECO:0000256" key="7">
    <source>
        <dbReference type="ARBA" id="ARBA00023136"/>
    </source>
</evidence>
<feature type="transmembrane region" description="Helical" evidence="9">
    <location>
        <begin position="90"/>
        <end position="111"/>
    </location>
</feature>
<dbReference type="EMBL" id="CP014989">
    <property type="protein sequence ID" value="ANS78102.1"/>
    <property type="molecule type" value="Genomic_DNA"/>
</dbReference>
<keyword evidence="7 9" id="KW-0472">Membrane</keyword>
<dbReference type="OrthoDB" id="9784366at2"/>
<evidence type="ECO:0000256" key="5">
    <source>
        <dbReference type="ARBA" id="ARBA00022692"/>
    </source>
</evidence>
<keyword evidence="3" id="KW-0813">Transport</keyword>
<evidence type="ECO:0000256" key="2">
    <source>
        <dbReference type="ARBA" id="ARBA00009773"/>
    </source>
</evidence>
<dbReference type="GO" id="GO:0005886">
    <property type="term" value="C:plasma membrane"/>
    <property type="evidence" value="ECO:0007669"/>
    <property type="project" value="UniProtKB-SubCell"/>
</dbReference>
<keyword evidence="11" id="KW-1185">Reference proteome</keyword>
<dbReference type="Pfam" id="PF01594">
    <property type="entry name" value="AI-2E_transport"/>
    <property type="match status" value="1"/>
</dbReference>
<dbReference type="InterPro" id="IPR002549">
    <property type="entry name" value="AI-2E-like"/>
</dbReference>
<name>A0A1B1N9I7_9MICO</name>
<dbReference type="STRING" id="1758689.SGUI_0706"/>
<keyword evidence="4" id="KW-1003">Cell membrane</keyword>
<dbReference type="KEGG" id="serj:SGUI_0706"/>
<comment type="similarity">
    <text evidence="2">Belongs to the autoinducer-2 exporter (AI-2E) (TC 2.A.86) family.</text>
</comment>
<dbReference type="PANTHER" id="PTHR21716:SF53">
    <property type="entry name" value="PERMEASE PERM-RELATED"/>
    <property type="match status" value="1"/>
</dbReference>
<gene>
    <name evidence="10" type="ORF">SGUI_0706</name>
</gene>
<organism evidence="10 11">
    <name type="scientific">Serinicoccus hydrothermalis</name>
    <dbReference type="NCBI Taxonomy" id="1758689"/>
    <lineage>
        <taxon>Bacteria</taxon>
        <taxon>Bacillati</taxon>
        <taxon>Actinomycetota</taxon>
        <taxon>Actinomycetes</taxon>
        <taxon>Micrococcales</taxon>
        <taxon>Ornithinimicrobiaceae</taxon>
        <taxon>Serinicoccus</taxon>
    </lineage>
</organism>
<evidence type="ECO:0000313" key="11">
    <source>
        <dbReference type="Proteomes" id="UP000092482"/>
    </source>
</evidence>
<evidence type="ECO:0000256" key="3">
    <source>
        <dbReference type="ARBA" id="ARBA00022448"/>
    </source>
</evidence>
<comment type="subcellular location">
    <subcellularLocation>
        <location evidence="1">Cell membrane</location>
        <topology evidence="1">Multi-pass membrane protein</topology>
    </subcellularLocation>
</comment>
<feature type="transmembrane region" description="Helical" evidence="9">
    <location>
        <begin position="292"/>
        <end position="318"/>
    </location>
</feature>
<reference evidence="10 11" key="1">
    <citation type="submission" date="2016-03" db="EMBL/GenBank/DDBJ databases">
        <title>Shallow-sea hydrothermal system.</title>
        <authorList>
            <person name="Tang K."/>
        </authorList>
    </citation>
    <scope>NUCLEOTIDE SEQUENCE [LARGE SCALE GENOMIC DNA]</scope>
    <source>
        <strain evidence="10 11">JLT9</strain>
    </source>
</reference>
<sequence>MPNHDLPDEARAVAALGVTPEAPADQPGHRPPTVPGASTRPSGTPEPTTNVGTDRMRVIGDGFTFVTAWALRGIIVAGALWLAWWVLDRVWFGVLPILLALIVATLLSPVVALGRRIGLHPTLATVLTLLLSVGLLVGVFAALAPSITSQSREIFEQARGGVDEVRAWISGPPLNLDNAQIDEYLGTAITWLQERSSVAAGAVASGLGVVGSALVTLGLMVVLLFFFLKDGPSFLPWLRRTTGRSTGRHLTEALTRMWTTLGGFIRTQAIVSAVDAVLIGIGLLILQVPLALTLAVLTFFGGFIPIVGAVVAGGIAVLVALVTQGLTQALIVLAIVIAVQQIEGNVLQPALQGRSMQMHPGIILLAVAGGSTLFGVIGAFLAVPFAATFVVLLRYLSEQVDLRSGDIDVEHVAFATPEGRVAGARTQYLGEVERSERAGSRDDTAPAQSARPGLLSWLFGRH</sequence>
<feature type="transmembrane region" description="Helical" evidence="9">
    <location>
        <begin position="325"/>
        <end position="342"/>
    </location>
</feature>
<feature type="compositionally biased region" description="Polar residues" evidence="8">
    <location>
        <begin position="39"/>
        <end position="52"/>
    </location>
</feature>
<dbReference type="RefSeq" id="WP_066636432.1">
    <property type="nucleotide sequence ID" value="NZ_CP014989.1"/>
</dbReference>
<evidence type="ECO:0000256" key="1">
    <source>
        <dbReference type="ARBA" id="ARBA00004651"/>
    </source>
</evidence>
<evidence type="ECO:0000256" key="4">
    <source>
        <dbReference type="ARBA" id="ARBA00022475"/>
    </source>
</evidence>
<feature type="transmembrane region" description="Helical" evidence="9">
    <location>
        <begin position="362"/>
        <end position="393"/>
    </location>
</feature>
<evidence type="ECO:0000313" key="10">
    <source>
        <dbReference type="EMBL" id="ANS78102.1"/>
    </source>
</evidence>
<dbReference type="Proteomes" id="UP000092482">
    <property type="component" value="Chromosome"/>
</dbReference>
<proteinExistence type="inferred from homology"/>
<feature type="region of interest" description="Disordered" evidence="8">
    <location>
        <begin position="16"/>
        <end position="53"/>
    </location>
</feature>
<feature type="transmembrane region" description="Helical" evidence="9">
    <location>
        <begin position="123"/>
        <end position="144"/>
    </location>
</feature>
<dbReference type="GO" id="GO:0055085">
    <property type="term" value="P:transmembrane transport"/>
    <property type="evidence" value="ECO:0007669"/>
    <property type="project" value="TreeGrafter"/>
</dbReference>
<evidence type="ECO:0000256" key="9">
    <source>
        <dbReference type="SAM" id="Phobius"/>
    </source>
</evidence>
<feature type="transmembrane region" description="Helical" evidence="9">
    <location>
        <begin position="264"/>
        <end position="286"/>
    </location>
</feature>